<keyword evidence="7" id="KW-0460">Magnesium</keyword>
<evidence type="ECO:0000256" key="4">
    <source>
        <dbReference type="ARBA" id="ARBA00022777"/>
    </source>
</evidence>
<comment type="catalytic activity">
    <reaction evidence="7">
        <text>shikimate + ATP = 3-phosphoshikimate + ADP + H(+)</text>
        <dbReference type="Rhea" id="RHEA:13121"/>
        <dbReference type="ChEBI" id="CHEBI:15378"/>
        <dbReference type="ChEBI" id="CHEBI:30616"/>
        <dbReference type="ChEBI" id="CHEBI:36208"/>
        <dbReference type="ChEBI" id="CHEBI:145989"/>
        <dbReference type="ChEBI" id="CHEBI:456216"/>
        <dbReference type="EC" id="2.7.1.71"/>
    </reaction>
</comment>
<dbReference type="GO" id="GO:0005829">
    <property type="term" value="C:cytosol"/>
    <property type="evidence" value="ECO:0007669"/>
    <property type="project" value="TreeGrafter"/>
</dbReference>
<evidence type="ECO:0000313" key="9">
    <source>
        <dbReference type="Proteomes" id="UP000181898"/>
    </source>
</evidence>
<keyword evidence="7" id="KW-0479">Metal-binding</keyword>
<dbReference type="HAMAP" id="MF_00109">
    <property type="entry name" value="Shikimate_kinase"/>
    <property type="match status" value="1"/>
</dbReference>
<dbReference type="EC" id="2.7.1.71" evidence="7"/>
<keyword evidence="9" id="KW-1185">Reference proteome</keyword>
<dbReference type="GO" id="GO:0008652">
    <property type="term" value="P:amino acid biosynthetic process"/>
    <property type="evidence" value="ECO:0007669"/>
    <property type="project" value="UniProtKB-KW"/>
</dbReference>
<dbReference type="RefSeq" id="WP_072554932.1">
    <property type="nucleotide sequence ID" value="NZ_CP018155.1"/>
</dbReference>
<name>A0A1L3JHI6_9FLAO</name>
<feature type="binding site" evidence="7">
    <location>
        <position position="79"/>
    </location>
    <ligand>
        <name>substrate</name>
    </ligand>
</feature>
<comment type="caution">
    <text evidence="7">Lacks conserved residue(s) required for the propagation of feature annotation.</text>
</comment>
<dbReference type="Pfam" id="PF01202">
    <property type="entry name" value="SKI"/>
    <property type="match status" value="1"/>
</dbReference>
<dbReference type="InterPro" id="IPR031322">
    <property type="entry name" value="Shikimate/glucono_kinase"/>
</dbReference>
<keyword evidence="4 7" id="KW-0418">Kinase</keyword>
<evidence type="ECO:0000256" key="5">
    <source>
        <dbReference type="ARBA" id="ARBA00022840"/>
    </source>
</evidence>
<dbReference type="GO" id="GO:0004765">
    <property type="term" value="F:shikimate kinase activity"/>
    <property type="evidence" value="ECO:0007669"/>
    <property type="project" value="UniProtKB-UniRule"/>
</dbReference>
<comment type="similarity">
    <text evidence="7">Belongs to the shikimate kinase family.</text>
</comment>
<evidence type="ECO:0000256" key="1">
    <source>
        <dbReference type="ARBA" id="ARBA00022605"/>
    </source>
</evidence>
<feature type="binding site" evidence="7">
    <location>
        <begin position="10"/>
        <end position="15"/>
    </location>
    <ligand>
        <name>ATP</name>
        <dbReference type="ChEBI" id="CHEBI:30616"/>
    </ligand>
</feature>
<dbReference type="STRING" id="1850252.LPB136_04135"/>
<evidence type="ECO:0000256" key="3">
    <source>
        <dbReference type="ARBA" id="ARBA00022741"/>
    </source>
</evidence>
<keyword evidence="3 7" id="KW-0547">Nucleotide-binding</keyword>
<comment type="function">
    <text evidence="7">Catalyzes the specific phosphorylation of the 3-hydroxyl group of shikimic acid using ATP as a cosubstrate.</text>
</comment>
<dbReference type="EMBL" id="CP018155">
    <property type="protein sequence ID" value="APG64606.1"/>
    <property type="molecule type" value="Genomic_DNA"/>
</dbReference>
<dbReference type="GO" id="GO:0000287">
    <property type="term" value="F:magnesium ion binding"/>
    <property type="evidence" value="ECO:0007669"/>
    <property type="project" value="UniProtKB-UniRule"/>
</dbReference>
<protein>
    <recommendedName>
        <fullName evidence="7">Shikimate kinase</fullName>
        <shortName evidence="7">SK</shortName>
        <ecNumber evidence="7">2.7.1.71</ecNumber>
    </recommendedName>
</protein>
<dbReference type="PRINTS" id="PR01100">
    <property type="entry name" value="SHIKIMTKNASE"/>
</dbReference>
<dbReference type="CDD" id="cd00464">
    <property type="entry name" value="SK"/>
    <property type="match status" value="1"/>
</dbReference>
<dbReference type="UniPathway" id="UPA00053">
    <property type="reaction ID" value="UER00088"/>
</dbReference>
<feature type="binding site" evidence="7">
    <location>
        <position position="56"/>
    </location>
    <ligand>
        <name>substrate</name>
    </ligand>
</feature>
<dbReference type="GO" id="GO:0009073">
    <property type="term" value="P:aromatic amino acid family biosynthetic process"/>
    <property type="evidence" value="ECO:0007669"/>
    <property type="project" value="UniProtKB-KW"/>
</dbReference>
<reference evidence="8 9" key="1">
    <citation type="submission" date="2016-11" db="EMBL/GenBank/DDBJ databases">
        <title>Tenacibaculum sp. LPB0136, isolated from marine environment.</title>
        <authorList>
            <person name="Kim E."/>
            <person name="Yi H."/>
        </authorList>
    </citation>
    <scope>NUCLEOTIDE SEQUENCE [LARGE SCALE GENOMIC DNA]</scope>
    <source>
        <strain evidence="8 9">LPB0136</strain>
    </source>
</reference>
<keyword evidence="6 7" id="KW-0057">Aromatic amino acid biosynthesis</keyword>
<keyword evidence="5 7" id="KW-0067">ATP-binding</keyword>
<dbReference type="GO" id="GO:0009423">
    <property type="term" value="P:chorismate biosynthetic process"/>
    <property type="evidence" value="ECO:0007669"/>
    <property type="project" value="UniProtKB-UniRule"/>
</dbReference>
<dbReference type="OrthoDB" id="9800332at2"/>
<feature type="binding site" evidence="7">
    <location>
        <position position="14"/>
    </location>
    <ligand>
        <name>Mg(2+)</name>
        <dbReference type="ChEBI" id="CHEBI:18420"/>
    </ligand>
</feature>
<comment type="cofactor">
    <cofactor evidence="7">
        <name>Mg(2+)</name>
        <dbReference type="ChEBI" id="CHEBI:18420"/>
    </cofactor>
    <text evidence="7">Binds 1 Mg(2+) ion per subunit.</text>
</comment>
<gene>
    <name evidence="7" type="primary">aroK</name>
    <name evidence="8" type="ORF">LPB136_04135</name>
</gene>
<feature type="binding site" evidence="7">
    <location>
        <position position="119"/>
    </location>
    <ligand>
        <name>ATP</name>
        <dbReference type="ChEBI" id="CHEBI:30616"/>
    </ligand>
</feature>
<dbReference type="PANTHER" id="PTHR21087:SF16">
    <property type="entry name" value="SHIKIMATE KINASE 1, CHLOROPLASTIC"/>
    <property type="match status" value="1"/>
</dbReference>
<comment type="subcellular location">
    <subcellularLocation>
        <location evidence="7">Cytoplasm</location>
    </subcellularLocation>
</comment>
<dbReference type="AlphaFoldDB" id="A0A1L3JHI6"/>
<evidence type="ECO:0000256" key="6">
    <source>
        <dbReference type="ARBA" id="ARBA00023141"/>
    </source>
</evidence>
<keyword evidence="7" id="KW-0963">Cytoplasm</keyword>
<dbReference type="PANTHER" id="PTHR21087">
    <property type="entry name" value="SHIKIMATE KINASE"/>
    <property type="match status" value="1"/>
</dbReference>
<feature type="binding site" evidence="7">
    <location>
        <position position="32"/>
    </location>
    <ligand>
        <name>substrate</name>
    </ligand>
</feature>
<dbReference type="Gene3D" id="3.40.50.300">
    <property type="entry name" value="P-loop containing nucleotide triphosphate hydrolases"/>
    <property type="match status" value="1"/>
</dbReference>
<keyword evidence="1 7" id="KW-0028">Amino-acid biosynthesis</keyword>
<accession>A0A1L3JHI6</accession>
<dbReference type="KEGG" id="ten:LPB136_04135"/>
<dbReference type="Proteomes" id="UP000181898">
    <property type="component" value="Chromosome"/>
</dbReference>
<dbReference type="InterPro" id="IPR000623">
    <property type="entry name" value="Shikimate_kinase/TSH1"/>
</dbReference>
<evidence type="ECO:0000256" key="7">
    <source>
        <dbReference type="HAMAP-Rule" id="MF_00109"/>
    </source>
</evidence>
<comment type="subunit">
    <text evidence="7">Monomer.</text>
</comment>
<evidence type="ECO:0000313" key="8">
    <source>
        <dbReference type="EMBL" id="APG64606.1"/>
    </source>
</evidence>
<dbReference type="GO" id="GO:0005524">
    <property type="term" value="F:ATP binding"/>
    <property type="evidence" value="ECO:0007669"/>
    <property type="project" value="UniProtKB-UniRule"/>
</dbReference>
<feature type="binding site" evidence="7">
    <location>
        <position position="141"/>
    </location>
    <ligand>
        <name>substrate</name>
    </ligand>
</feature>
<evidence type="ECO:0000256" key="2">
    <source>
        <dbReference type="ARBA" id="ARBA00022679"/>
    </source>
</evidence>
<dbReference type="InterPro" id="IPR027417">
    <property type="entry name" value="P-loop_NTPase"/>
</dbReference>
<sequence>MKIVLVGYMASGKSTVGKELSSKLYIPFIDLDNFIEEGEGKSVSKIFEENGEIYFRKKEHQYLKQLLNSEDSFVLSLGGGTPCYAGNMDLVLNSDASSIYLKASLKTLYNRLQKQKETRPLVASISDKKLSEFIAKHLFERRFYYEKANFNLTIDDKKVSDIVAELRILLH</sequence>
<proteinExistence type="inferred from homology"/>
<dbReference type="SUPFAM" id="SSF52540">
    <property type="entry name" value="P-loop containing nucleoside triphosphate hydrolases"/>
    <property type="match status" value="1"/>
</dbReference>
<comment type="pathway">
    <text evidence="7">Metabolic intermediate biosynthesis; chorismate biosynthesis; chorismate from D-erythrose 4-phosphate and phosphoenolpyruvate: step 5/7.</text>
</comment>
<organism evidence="8 9">
    <name type="scientific">Tenacibaculum todarodis</name>
    <dbReference type="NCBI Taxonomy" id="1850252"/>
    <lineage>
        <taxon>Bacteria</taxon>
        <taxon>Pseudomonadati</taxon>
        <taxon>Bacteroidota</taxon>
        <taxon>Flavobacteriia</taxon>
        <taxon>Flavobacteriales</taxon>
        <taxon>Flavobacteriaceae</taxon>
        <taxon>Tenacibaculum</taxon>
    </lineage>
</organism>
<keyword evidence="2 7" id="KW-0808">Transferase</keyword>